<accession>A0A5C4U4E9</accession>
<sequence>MIRRALVTFASLGLATGLAACQIGPTHMTEGQDGQGPEPMGNATAVASPPAQDPAGEILGIGGVTDLAVDGQHIAARVADDVLVGTLDQLRDGTARRIDATGCTDLTGAPFVLACGETVRLIDAKGSQDESIDIGHPIHSAVQASSGEVIAASGEENLVWVHRAGEDATQIEVDKPTDELLLTQGDHVLRINRETTTIQDVQWRDARQGGTLRVGLGVGTLNAGPEETAVVSDTRGNQLFLYTAGDVVRLHQTAPTEPSPYATAWYNDRAWIASTANNVAQSFDVSGGVPVEDTRFNTIANVRVMASTSEGLILGGPAGLQVVKP</sequence>
<evidence type="ECO:0000313" key="3">
    <source>
        <dbReference type="EMBL" id="TNL97600.1"/>
    </source>
</evidence>
<gene>
    <name evidence="3" type="ORF">FHE74_05790</name>
</gene>
<dbReference type="PROSITE" id="PS51257">
    <property type="entry name" value="PROKAR_LIPOPROTEIN"/>
    <property type="match status" value="1"/>
</dbReference>
<dbReference type="AlphaFoldDB" id="A0A5C4U4E9"/>
<dbReference type="Proteomes" id="UP000312032">
    <property type="component" value="Unassembled WGS sequence"/>
</dbReference>
<proteinExistence type="predicted"/>
<dbReference type="SUPFAM" id="SSF63829">
    <property type="entry name" value="Calcium-dependent phosphotriesterase"/>
    <property type="match status" value="1"/>
</dbReference>
<feature type="region of interest" description="Disordered" evidence="1">
    <location>
        <begin position="26"/>
        <end position="52"/>
    </location>
</feature>
<name>A0A5C4U4E9_9CORY</name>
<feature type="chain" id="PRO_5022729498" description="Prolipoprotein LppL" evidence="2">
    <location>
        <begin position="21"/>
        <end position="325"/>
    </location>
</feature>
<dbReference type="OrthoDB" id="4422274at2"/>
<organism evidence="3 4">
    <name type="scientific">Corynebacterium tapiri</name>
    <dbReference type="NCBI Taxonomy" id="1448266"/>
    <lineage>
        <taxon>Bacteria</taxon>
        <taxon>Bacillati</taxon>
        <taxon>Actinomycetota</taxon>
        <taxon>Actinomycetes</taxon>
        <taxon>Mycobacteriales</taxon>
        <taxon>Corynebacteriaceae</taxon>
        <taxon>Corynebacterium</taxon>
    </lineage>
</organism>
<evidence type="ECO:0000313" key="4">
    <source>
        <dbReference type="Proteomes" id="UP000312032"/>
    </source>
</evidence>
<comment type="caution">
    <text evidence="3">The sequence shown here is derived from an EMBL/GenBank/DDBJ whole genome shotgun (WGS) entry which is preliminary data.</text>
</comment>
<dbReference type="EMBL" id="VDHJ01000007">
    <property type="protein sequence ID" value="TNL97600.1"/>
    <property type="molecule type" value="Genomic_DNA"/>
</dbReference>
<feature type="signal peptide" evidence="2">
    <location>
        <begin position="1"/>
        <end position="20"/>
    </location>
</feature>
<dbReference type="RefSeq" id="WP_139465563.1">
    <property type="nucleotide sequence ID" value="NZ_VDHJ01000007.1"/>
</dbReference>
<protein>
    <recommendedName>
        <fullName evidence="5">Prolipoprotein LppL</fullName>
    </recommendedName>
</protein>
<keyword evidence="4" id="KW-1185">Reference proteome</keyword>
<keyword evidence="2" id="KW-0732">Signal</keyword>
<evidence type="ECO:0000256" key="1">
    <source>
        <dbReference type="SAM" id="MobiDB-lite"/>
    </source>
</evidence>
<evidence type="ECO:0008006" key="5">
    <source>
        <dbReference type="Google" id="ProtNLM"/>
    </source>
</evidence>
<evidence type="ECO:0000256" key="2">
    <source>
        <dbReference type="SAM" id="SignalP"/>
    </source>
</evidence>
<reference evidence="3 4" key="1">
    <citation type="submission" date="2019-06" db="EMBL/GenBank/DDBJ databases">
        <authorList>
            <person name="Li J."/>
        </authorList>
    </citation>
    <scope>NUCLEOTIDE SEQUENCE [LARGE SCALE GENOMIC DNA]</scope>
    <source>
        <strain evidence="3 4">LMG 28165</strain>
    </source>
</reference>